<dbReference type="CDD" id="cd00167">
    <property type="entry name" value="SANT"/>
    <property type="match status" value="1"/>
</dbReference>
<feature type="compositionally biased region" description="Polar residues" evidence="4">
    <location>
        <begin position="111"/>
        <end position="126"/>
    </location>
</feature>
<evidence type="ECO:0000259" key="7">
    <source>
        <dbReference type="PROSITE" id="PS51294"/>
    </source>
</evidence>
<dbReference type="Gene3D" id="1.10.10.60">
    <property type="entry name" value="Homeodomain-like"/>
    <property type="match status" value="1"/>
</dbReference>
<dbReference type="InterPro" id="IPR009057">
    <property type="entry name" value="Homeodomain-like_sf"/>
</dbReference>
<keyword evidence="1" id="KW-0805">Transcription regulation</keyword>
<evidence type="ECO:0000256" key="3">
    <source>
        <dbReference type="ARBA" id="ARBA00023242"/>
    </source>
</evidence>
<dbReference type="PANTHER" id="PTHR44042:SF58">
    <property type="entry name" value="DUPLICATED HOMEODOMAIN-LIKE SUPERFAMILY PROTEIN"/>
    <property type="match status" value="1"/>
</dbReference>
<dbReference type="EMBL" id="OZ019900">
    <property type="protein sequence ID" value="CAK9234474.1"/>
    <property type="molecule type" value="Genomic_DNA"/>
</dbReference>
<dbReference type="SUPFAM" id="SSF46689">
    <property type="entry name" value="Homeodomain-like"/>
    <property type="match status" value="1"/>
</dbReference>
<feature type="region of interest" description="Disordered" evidence="4">
    <location>
        <begin position="111"/>
        <end position="161"/>
    </location>
</feature>
<dbReference type="Pfam" id="PF00249">
    <property type="entry name" value="Myb_DNA-binding"/>
    <property type="match status" value="1"/>
</dbReference>
<dbReference type="SMART" id="SM00717">
    <property type="entry name" value="SANT"/>
    <property type="match status" value="1"/>
</dbReference>
<evidence type="ECO:0000256" key="2">
    <source>
        <dbReference type="ARBA" id="ARBA00023163"/>
    </source>
</evidence>
<sequence length="331" mass="36042">MAAPSSGQPRLAMVSPLSSLPAPFQFSSSSSQHFHTWTRQDNNDLLFQNSLAVHEEHEAPNHWETDVAALIPPANPIAAYVKRHFEILQEDNVSREASGRILMPSYTAVASPSTSDDVPSLGQSGFQEGKVSSREASGLLGSPSLVRPGVTPKSADQERRKGIPWTEEEHRLFLLGLTKFGKGDWRSISRNFVISRTPTQVASHAQKYFIRLNSINKDKRRSSIHDITSVSNYGQQMLQPSHGTIITGRGGLAPASGQQPLSNPVQQGSIQHGMEYGPQMGHQPALGTAGMRSALDPVPFGPNKGHMQQPTVTQGVKGQVCHNRLVQPEID</sequence>
<dbReference type="InterPro" id="IPR017884">
    <property type="entry name" value="SANT_dom"/>
</dbReference>
<organism evidence="8 9">
    <name type="scientific">Sphagnum troendelagicum</name>
    <dbReference type="NCBI Taxonomy" id="128251"/>
    <lineage>
        <taxon>Eukaryota</taxon>
        <taxon>Viridiplantae</taxon>
        <taxon>Streptophyta</taxon>
        <taxon>Embryophyta</taxon>
        <taxon>Bryophyta</taxon>
        <taxon>Sphagnophytina</taxon>
        <taxon>Sphagnopsida</taxon>
        <taxon>Sphagnales</taxon>
        <taxon>Sphagnaceae</taxon>
        <taxon>Sphagnum</taxon>
    </lineage>
</organism>
<dbReference type="Proteomes" id="UP001497512">
    <property type="component" value="Chromosome 8"/>
</dbReference>
<reference evidence="8" key="1">
    <citation type="submission" date="2024-02" db="EMBL/GenBank/DDBJ databases">
        <authorList>
            <consortium name="ELIXIR-Norway"/>
            <consortium name="Elixir Norway"/>
        </authorList>
    </citation>
    <scope>NUCLEOTIDE SEQUENCE</scope>
</reference>
<evidence type="ECO:0000313" key="9">
    <source>
        <dbReference type="Proteomes" id="UP001497512"/>
    </source>
</evidence>
<evidence type="ECO:0008006" key="10">
    <source>
        <dbReference type="Google" id="ProtNLM"/>
    </source>
</evidence>
<dbReference type="PROSITE" id="PS50090">
    <property type="entry name" value="MYB_LIKE"/>
    <property type="match status" value="1"/>
</dbReference>
<evidence type="ECO:0000259" key="6">
    <source>
        <dbReference type="PROSITE" id="PS51293"/>
    </source>
</evidence>
<dbReference type="InterPro" id="IPR001005">
    <property type="entry name" value="SANT/Myb"/>
</dbReference>
<protein>
    <recommendedName>
        <fullName evidence="10">Transcription factor DIVARICATA</fullName>
    </recommendedName>
</protein>
<gene>
    <name evidence="8" type="ORF">CSSPTR1EN2_LOCUS22235</name>
</gene>
<dbReference type="PROSITE" id="PS51293">
    <property type="entry name" value="SANT"/>
    <property type="match status" value="1"/>
</dbReference>
<proteinExistence type="predicted"/>
<name>A0ABP0V052_9BRYO</name>
<evidence type="ECO:0000256" key="4">
    <source>
        <dbReference type="SAM" id="MobiDB-lite"/>
    </source>
</evidence>
<dbReference type="InterPro" id="IPR017930">
    <property type="entry name" value="Myb_dom"/>
</dbReference>
<dbReference type="PANTHER" id="PTHR44042">
    <property type="entry name" value="DUPLICATED HOMEODOMAIN-LIKE SUPERFAMILY PROTEIN-RELATED"/>
    <property type="match status" value="1"/>
</dbReference>
<keyword evidence="3" id="KW-0539">Nucleus</keyword>
<feature type="domain" description="SANT" evidence="6">
    <location>
        <begin position="165"/>
        <end position="213"/>
    </location>
</feature>
<feature type="domain" description="Myb-like" evidence="5">
    <location>
        <begin position="157"/>
        <end position="209"/>
    </location>
</feature>
<evidence type="ECO:0000259" key="5">
    <source>
        <dbReference type="PROSITE" id="PS50090"/>
    </source>
</evidence>
<keyword evidence="9" id="KW-1185">Reference proteome</keyword>
<dbReference type="PROSITE" id="PS51294">
    <property type="entry name" value="HTH_MYB"/>
    <property type="match status" value="1"/>
</dbReference>
<evidence type="ECO:0000313" key="8">
    <source>
        <dbReference type="EMBL" id="CAK9234474.1"/>
    </source>
</evidence>
<accession>A0ABP0V052</accession>
<feature type="domain" description="HTH myb-type" evidence="7">
    <location>
        <begin position="156"/>
        <end position="213"/>
    </location>
</feature>
<dbReference type="InterPro" id="IPR006447">
    <property type="entry name" value="Myb_dom_plants"/>
</dbReference>
<dbReference type="NCBIfam" id="TIGR01557">
    <property type="entry name" value="myb_SHAQKYF"/>
    <property type="match status" value="1"/>
</dbReference>
<evidence type="ECO:0000256" key="1">
    <source>
        <dbReference type="ARBA" id="ARBA00023015"/>
    </source>
</evidence>
<keyword evidence="2" id="KW-0804">Transcription</keyword>